<evidence type="ECO:0000313" key="2">
    <source>
        <dbReference type="Proteomes" id="UP000199647"/>
    </source>
</evidence>
<dbReference type="RefSeq" id="WP_143062069.1">
    <property type="nucleotide sequence ID" value="NZ_FOFG01000028.1"/>
</dbReference>
<proteinExistence type="predicted"/>
<keyword evidence="2" id="KW-1185">Reference proteome</keyword>
<dbReference type="Proteomes" id="UP000199647">
    <property type="component" value="Unassembled WGS sequence"/>
</dbReference>
<evidence type="ECO:0000313" key="1">
    <source>
        <dbReference type="EMBL" id="SER59505.1"/>
    </source>
</evidence>
<protein>
    <submittedName>
        <fullName evidence="1">Uncharacterized protein</fullName>
    </submittedName>
</protein>
<accession>A0A1H9QH33</accession>
<gene>
    <name evidence="1" type="ORF">SAMN05216548_12813</name>
</gene>
<dbReference type="EMBL" id="FOFG01000028">
    <property type="protein sequence ID" value="SER59505.1"/>
    <property type="molecule type" value="Genomic_DNA"/>
</dbReference>
<dbReference type="Pfam" id="PF20339">
    <property type="entry name" value="DUF6634"/>
    <property type="match status" value="1"/>
</dbReference>
<dbReference type="InterPro" id="IPR046574">
    <property type="entry name" value="DUF6634"/>
</dbReference>
<dbReference type="AlphaFoldDB" id="A0A1H9QH33"/>
<reference evidence="1 2" key="1">
    <citation type="submission" date="2016-10" db="EMBL/GenBank/DDBJ databases">
        <authorList>
            <person name="de Groot N.N."/>
        </authorList>
    </citation>
    <scope>NUCLEOTIDE SEQUENCE [LARGE SCALE GENOMIC DNA]</scope>
    <source>
        <strain evidence="1 2">A52C2</strain>
    </source>
</reference>
<name>A0A1H9QH33_9HYPH</name>
<dbReference type="STRING" id="1855383.SAMN05216548_12813"/>
<dbReference type="OrthoDB" id="7870532at2"/>
<organism evidence="1 2">
    <name type="scientific">Faunimonas pinastri</name>
    <dbReference type="NCBI Taxonomy" id="1855383"/>
    <lineage>
        <taxon>Bacteria</taxon>
        <taxon>Pseudomonadati</taxon>
        <taxon>Pseudomonadota</taxon>
        <taxon>Alphaproteobacteria</taxon>
        <taxon>Hyphomicrobiales</taxon>
        <taxon>Afifellaceae</taxon>
        <taxon>Faunimonas</taxon>
    </lineage>
</organism>
<sequence length="120" mass="13184">MIRFYDGRVSTLDAAELDSAIERAQRLGSHLFNLSNGNGPSEEELAAAPLISAWTLGSRPVTCLRGDIYNHPRLAPTTVARDDITSDLVVIDETLGWARTLSRWYRLGLPLHVGSPRGRA</sequence>